<dbReference type="AlphaFoldDB" id="A0A2T2N6C5"/>
<organism evidence="2 3">
    <name type="scientific">Corynespora cassiicola Philippines</name>
    <dbReference type="NCBI Taxonomy" id="1448308"/>
    <lineage>
        <taxon>Eukaryota</taxon>
        <taxon>Fungi</taxon>
        <taxon>Dikarya</taxon>
        <taxon>Ascomycota</taxon>
        <taxon>Pezizomycotina</taxon>
        <taxon>Dothideomycetes</taxon>
        <taxon>Pleosporomycetidae</taxon>
        <taxon>Pleosporales</taxon>
        <taxon>Corynesporascaceae</taxon>
        <taxon>Corynespora</taxon>
    </lineage>
</organism>
<name>A0A2T2N6C5_CORCC</name>
<dbReference type="EMBL" id="KZ678146">
    <property type="protein sequence ID" value="PSN60992.1"/>
    <property type="molecule type" value="Genomic_DNA"/>
</dbReference>
<keyword evidence="1" id="KW-0732">Signal</keyword>
<dbReference type="STRING" id="1448308.A0A2T2N6C5"/>
<feature type="chain" id="PRO_5015765528" description="Cytochrome P450" evidence="1">
    <location>
        <begin position="18"/>
        <end position="119"/>
    </location>
</feature>
<reference evidence="2 3" key="1">
    <citation type="journal article" date="2018" name="Front. Microbiol.">
        <title>Genome-Wide Analysis of Corynespora cassiicola Leaf Fall Disease Putative Effectors.</title>
        <authorList>
            <person name="Lopez D."/>
            <person name="Ribeiro S."/>
            <person name="Label P."/>
            <person name="Fumanal B."/>
            <person name="Venisse J.S."/>
            <person name="Kohler A."/>
            <person name="de Oliveira R.R."/>
            <person name="Labutti K."/>
            <person name="Lipzen A."/>
            <person name="Lail K."/>
            <person name="Bauer D."/>
            <person name="Ohm R.A."/>
            <person name="Barry K.W."/>
            <person name="Spatafora J."/>
            <person name="Grigoriev I.V."/>
            <person name="Martin F.M."/>
            <person name="Pujade-Renaud V."/>
        </authorList>
    </citation>
    <scope>NUCLEOTIDE SEQUENCE [LARGE SCALE GENOMIC DNA]</scope>
    <source>
        <strain evidence="2 3">Philippines</strain>
    </source>
</reference>
<proteinExistence type="predicted"/>
<evidence type="ECO:0008006" key="4">
    <source>
        <dbReference type="Google" id="ProtNLM"/>
    </source>
</evidence>
<evidence type="ECO:0000313" key="3">
    <source>
        <dbReference type="Proteomes" id="UP000240883"/>
    </source>
</evidence>
<protein>
    <recommendedName>
        <fullName evidence="4">Cytochrome P450</fullName>
    </recommendedName>
</protein>
<evidence type="ECO:0000256" key="1">
    <source>
        <dbReference type="SAM" id="SignalP"/>
    </source>
</evidence>
<dbReference type="OrthoDB" id="1470350at2759"/>
<gene>
    <name evidence="2" type="ORF">BS50DRAFT_681207</name>
</gene>
<evidence type="ECO:0000313" key="2">
    <source>
        <dbReference type="EMBL" id="PSN60992.1"/>
    </source>
</evidence>
<sequence length="119" mass="12646">MSPPSLILLAPLTLLTAFLLHTLFKSLTSPLRPIPPAHPLSPWSSLWIASVRRRGTENATLRAAHARLGPVVRLGPSEVSVNCVKGGIREVYAGGFEKGGEGTGSGGFNWYAFFGNYGG</sequence>
<keyword evidence="3" id="KW-1185">Reference proteome</keyword>
<feature type="signal peptide" evidence="1">
    <location>
        <begin position="1"/>
        <end position="17"/>
    </location>
</feature>
<dbReference type="Proteomes" id="UP000240883">
    <property type="component" value="Unassembled WGS sequence"/>
</dbReference>
<accession>A0A2T2N6C5</accession>